<protein>
    <submittedName>
        <fullName evidence="2">Lactonase family protein</fullName>
    </submittedName>
</protein>
<dbReference type="Pfam" id="PF10282">
    <property type="entry name" value="Lactonase"/>
    <property type="match status" value="1"/>
</dbReference>
<keyword evidence="3" id="KW-1185">Reference proteome</keyword>
<dbReference type="PANTHER" id="PTHR30344">
    <property type="entry name" value="6-PHOSPHOGLUCONOLACTONASE-RELATED"/>
    <property type="match status" value="1"/>
</dbReference>
<dbReference type="InterPro" id="IPR019405">
    <property type="entry name" value="Lactonase_7-beta_prop"/>
</dbReference>
<comment type="similarity">
    <text evidence="1">Belongs to the cycloisomerase 2 family.</text>
</comment>
<proteinExistence type="inferred from homology"/>
<dbReference type="PANTHER" id="PTHR30344:SF1">
    <property type="entry name" value="6-PHOSPHOGLUCONOLACTONASE"/>
    <property type="match status" value="1"/>
</dbReference>
<reference evidence="2 3" key="1">
    <citation type="submission" date="2020-06" db="EMBL/GenBank/DDBJ databases">
        <title>Nonomuraea sp. SMC257, a novel actinomycete isolated from soil.</title>
        <authorList>
            <person name="Chanama M."/>
        </authorList>
    </citation>
    <scope>NUCLEOTIDE SEQUENCE [LARGE SCALE GENOMIC DNA]</scope>
    <source>
        <strain evidence="2 3">SMC257</strain>
    </source>
</reference>
<gene>
    <name evidence="2" type="ORF">HTZ77_07935</name>
</gene>
<dbReference type="InterPro" id="IPR015943">
    <property type="entry name" value="WD40/YVTN_repeat-like_dom_sf"/>
</dbReference>
<dbReference type="Gene3D" id="2.130.10.10">
    <property type="entry name" value="YVTN repeat-like/Quinoprotein amine dehydrogenase"/>
    <property type="match status" value="1"/>
</dbReference>
<comment type="caution">
    <text evidence="2">The sequence shown here is derived from an EMBL/GenBank/DDBJ whole genome shotgun (WGS) entry which is preliminary data.</text>
</comment>
<sequence length="300" mass="31382">MKHLYIGGYGPGIVTGDGELTRIASPSFLAAHPALPVLYAVGELAQGWITAFRAEGGLSPLAERPSEGHTPCHVAVHPSGTLLAVANYGDGTASIHRLDERGAFTGPATALRHEGSGPVADRQEGPHAHQAVFHEDVLHISDLGTDEIRRYTLDGEPLEPLRLPPGTGPRHMAFAGSRLYVVGELDGVVTAIDGDTRFTGPASAAGSGNQPSHLEVHGDHVYVANRGPDTISVLRAGDLTTVAEVPSGGAWPRHFAIDGDRMYVANQNANVVTVFALEDGVPVPTGEAYEVESPGCVLPV</sequence>
<dbReference type="SUPFAM" id="SSF51004">
    <property type="entry name" value="C-terminal (heme d1) domain of cytochrome cd1-nitrite reductase"/>
    <property type="match status" value="1"/>
</dbReference>
<dbReference type="Proteomes" id="UP000586042">
    <property type="component" value="Unassembled WGS sequence"/>
</dbReference>
<evidence type="ECO:0000256" key="1">
    <source>
        <dbReference type="ARBA" id="ARBA00005564"/>
    </source>
</evidence>
<dbReference type="GO" id="GO:0017057">
    <property type="term" value="F:6-phosphogluconolactonase activity"/>
    <property type="evidence" value="ECO:0007669"/>
    <property type="project" value="TreeGrafter"/>
</dbReference>
<organism evidence="2 3">
    <name type="scientific">Nonomuraea montanisoli</name>
    <dbReference type="NCBI Taxonomy" id="2741721"/>
    <lineage>
        <taxon>Bacteria</taxon>
        <taxon>Bacillati</taxon>
        <taxon>Actinomycetota</taxon>
        <taxon>Actinomycetes</taxon>
        <taxon>Streptosporangiales</taxon>
        <taxon>Streptosporangiaceae</taxon>
        <taxon>Nonomuraea</taxon>
    </lineage>
</organism>
<evidence type="ECO:0000313" key="2">
    <source>
        <dbReference type="EMBL" id="NUW31353.1"/>
    </source>
</evidence>
<dbReference type="RefSeq" id="WP_175588819.1">
    <property type="nucleotide sequence ID" value="NZ_JABWGN010000003.1"/>
</dbReference>
<name>A0A7Y6M184_9ACTN</name>
<accession>A0A7Y6M184</accession>
<dbReference type="EMBL" id="JABWGN010000003">
    <property type="protein sequence ID" value="NUW31353.1"/>
    <property type="molecule type" value="Genomic_DNA"/>
</dbReference>
<dbReference type="InterPro" id="IPR050282">
    <property type="entry name" value="Cycloisomerase_2"/>
</dbReference>
<evidence type="ECO:0000313" key="3">
    <source>
        <dbReference type="Proteomes" id="UP000586042"/>
    </source>
</evidence>
<dbReference type="AlphaFoldDB" id="A0A7Y6M184"/>
<dbReference type="InterPro" id="IPR011048">
    <property type="entry name" value="Haem_d1_sf"/>
</dbReference>